<name>A0A931J1M9_9BURK</name>
<dbReference type="Proteomes" id="UP000620139">
    <property type="component" value="Unassembled WGS sequence"/>
</dbReference>
<sequence length="147" mass="15910">MAVHSTDEKPMGRFPAHGRAAFSVEDRLLVTEAEGPFNVELVQALRTPATEASAPLRAQGQVWGQLSRFRRSALASPDTLAAFAALLIDMRDEGVAPAFTAYVLGPDVEGASLMAAPLRRCFEAAGLGFAHFEREEEARAWLRTQLG</sequence>
<evidence type="ECO:0008006" key="3">
    <source>
        <dbReference type="Google" id="ProtNLM"/>
    </source>
</evidence>
<proteinExistence type="predicted"/>
<evidence type="ECO:0000313" key="1">
    <source>
        <dbReference type="EMBL" id="MBH9553711.1"/>
    </source>
</evidence>
<reference evidence="1" key="1">
    <citation type="submission" date="2020-12" db="EMBL/GenBank/DDBJ databases">
        <title>The genome sequence of Inhella sp. 4Y17.</title>
        <authorList>
            <person name="Liu Y."/>
        </authorList>
    </citation>
    <scope>NUCLEOTIDE SEQUENCE</scope>
    <source>
        <strain evidence="1">4Y10</strain>
    </source>
</reference>
<protein>
    <recommendedName>
        <fullName evidence="3">SpoIIAA-like protein</fullName>
    </recommendedName>
</protein>
<gene>
    <name evidence="1" type="ORF">I7X43_12745</name>
</gene>
<evidence type="ECO:0000313" key="2">
    <source>
        <dbReference type="Proteomes" id="UP000620139"/>
    </source>
</evidence>
<dbReference type="RefSeq" id="WP_198101321.1">
    <property type="nucleotide sequence ID" value="NZ_JAEDAL010000006.1"/>
</dbReference>
<accession>A0A931J1M9</accession>
<comment type="caution">
    <text evidence="1">The sequence shown here is derived from an EMBL/GenBank/DDBJ whole genome shotgun (WGS) entry which is preliminary data.</text>
</comment>
<keyword evidence="2" id="KW-1185">Reference proteome</keyword>
<dbReference type="AlphaFoldDB" id="A0A931J1M9"/>
<organism evidence="1 2">
    <name type="scientific">Inhella gelatinilytica</name>
    <dbReference type="NCBI Taxonomy" id="2795030"/>
    <lineage>
        <taxon>Bacteria</taxon>
        <taxon>Pseudomonadati</taxon>
        <taxon>Pseudomonadota</taxon>
        <taxon>Betaproteobacteria</taxon>
        <taxon>Burkholderiales</taxon>
        <taxon>Sphaerotilaceae</taxon>
        <taxon>Inhella</taxon>
    </lineage>
</organism>
<dbReference type="EMBL" id="JAEDAL010000006">
    <property type="protein sequence ID" value="MBH9553711.1"/>
    <property type="molecule type" value="Genomic_DNA"/>
</dbReference>